<dbReference type="Gene3D" id="6.10.140.620">
    <property type="match status" value="1"/>
</dbReference>
<dbReference type="InterPro" id="IPR008271">
    <property type="entry name" value="Ser/Thr_kinase_AS"/>
</dbReference>
<dbReference type="PANTHER" id="PTHR24347">
    <property type="entry name" value="SERINE/THREONINE-PROTEIN KINASE"/>
    <property type="match status" value="1"/>
</dbReference>
<keyword evidence="4" id="KW-0808">Transferase</keyword>
<protein>
    <recommendedName>
        <fullName evidence="5">Protein kinase domain-containing protein</fullName>
    </recommendedName>
</protein>
<dbReference type="PROSITE" id="PS50011">
    <property type="entry name" value="PROTEIN_KINASE_DOM"/>
    <property type="match status" value="1"/>
</dbReference>
<dbReference type="SUPFAM" id="SSF56112">
    <property type="entry name" value="Protein kinase-like (PK-like)"/>
    <property type="match status" value="1"/>
</dbReference>
<evidence type="ECO:0000313" key="6">
    <source>
        <dbReference type="EMBL" id="CAK8687694.1"/>
    </source>
</evidence>
<proteinExistence type="inferred from homology"/>
<evidence type="ECO:0000256" key="4">
    <source>
        <dbReference type="RuleBase" id="RU000304"/>
    </source>
</evidence>
<keyword evidence="1 3" id="KW-0547">Nucleotide-binding</keyword>
<evidence type="ECO:0000256" key="1">
    <source>
        <dbReference type="ARBA" id="ARBA00022741"/>
    </source>
</evidence>
<evidence type="ECO:0000256" key="3">
    <source>
        <dbReference type="PROSITE-ProRule" id="PRU10141"/>
    </source>
</evidence>
<evidence type="ECO:0000256" key="2">
    <source>
        <dbReference type="ARBA" id="ARBA00022840"/>
    </source>
</evidence>
<feature type="domain" description="Protein kinase" evidence="5">
    <location>
        <begin position="22"/>
        <end position="275"/>
    </location>
</feature>
<keyword evidence="4" id="KW-0418">Kinase</keyword>
<dbReference type="PROSITE" id="PS00107">
    <property type="entry name" value="PROTEIN_KINASE_ATP"/>
    <property type="match status" value="1"/>
</dbReference>
<evidence type="ECO:0000259" key="5">
    <source>
        <dbReference type="PROSITE" id="PS50011"/>
    </source>
</evidence>
<keyword evidence="2 3" id="KW-0067">ATP-binding</keyword>
<dbReference type="Gene3D" id="3.30.200.20">
    <property type="entry name" value="Phosphorylase Kinase, domain 1"/>
    <property type="match status" value="1"/>
</dbReference>
<dbReference type="Gene3D" id="1.10.510.10">
    <property type="entry name" value="Transferase(Phosphotransferase) domain 1"/>
    <property type="match status" value="1"/>
</dbReference>
<organism evidence="6 7">
    <name type="scientific">Clavelina lepadiformis</name>
    <name type="common">Light-bulb sea squirt</name>
    <name type="synonym">Ascidia lepadiformis</name>
    <dbReference type="NCBI Taxonomy" id="159417"/>
    <lineage>
        <taxon>Eukaryota</taxon>
        <taxon>Metazoa</taxon>
        <taxon>Chordata</taxon>
        <taxon>Tunicata</taxon>
        <taxon>Ascidiacea</taxon>
        <taxon>Aplousobranchia</taxon>
        <taxon>Clavelinidae</taxon>
        <taxon>Clavelina</taxon>
    </lineage>
</organism>
<dbReference type="Proteomes" id="UP001642483">
    <property type="component" value="Unassembled WGS sequence"/>
</dbReference>
<gene>
    <name evidence="6" type="ORF">CVLEPA_LOCUS19755</name>
</gene>
<comment type="caution">
    <text evidence="6">The sequence shown here is derived from an EMBL/GenBank/DDBJ whole genome shotgun (WGS) entry which is preliminary data.</text>
</comment>
<keyword evidence="4" id="KW-0723">Serine/threonine-protein kinase</keyword>
<dbReference type="PROSITE" id="PS00108">
    <property type="entry name" value="PROTEIN_KINASE_ST"/>
    <property type="match status" value="1"/>
</dbReference>
<name>A0ABP0GA61_CLALP</name>
<dbReference type="InterPro" id="IPR011009">
    <property type="entry name" value="Kinase-like_dom_sf"/>
</dbReference>
<evidence type="ECO:0000313" key="7">
    <source>
        <dbReference type="Proteomes" id="UP001642483"/>
    </source>
</evidence>
<keyword evidence="7" id="KW-1185">Reference proteome</keyword>
<dbReference type="Pfam" id="PF00069">
    <property type="entry name" value="Pkinase"/>
    <property type="match status" value="1"/>
</dbReference>
<feature type="binding site" evidence="3">
    <location>
        <position position="51"/>
    </location>
    <ligand>
        <name>ATP</name>
        <dbReference type="ChEBI" id="CHEBI:30616"/>
    </ligand>
</feature>
<dbReference type="InterPro" id="IPR000719">
    <property type="entry name" value="Prot_kinase_dom"/>
</dbReference>
<dbReference type="SMART" id="SM00220">
    <property type="entry name" value="S_TKc"/>
    <property type="match status" value="1"/>
</dbReference>
<sequence>MIADPSTFSFGCATKGPIENVYEFLEEIGRGASSVVRHAIKKGTKEQFAVKIIEKSEQNKVIQREIGILLTLSHPNIVKLRDIFEDEGYIYLVLEFVSGGELFDRIVKCGYYCERHAARAIRDILEAVVYLHSKNVVHRDLKPENLLYSDDSETSTLKVADFGLSKVNEKGAMKTICGTPGYAAPEVLLGKKYSTSVDIWAIGVIAYILLCGFEPFYDENGDQAMYRKILRGEYDFASPFWDHISDNAKDLVRKMLVLDPAKRLTAKQALNHPWITGKAANFVHMDKTVEKMKAFNARRKLKAIIQAVSASTAMGTEVLSSRTP</sequence>
<dbReference type="InterPro" id="IPR017441">
    <property type="entry name" value="Protein_kinase_ATP_BS"/>
</dbReference>
<dbReference type="EMBL" id="CAWYQH010000105">
    <property type="protein sequence ID" value="CAK8687694.1"/>
    <property type="molecule type" value="Genomic_DNA"/>
</dbReference>
<reference evidence="6 7" key="1">
    <citation type="submission" date="2024-02" db="EMBL/GenBank/DDBJ databases">
        <authorList>
            <person name="Daric V."/>
            <person name="Darras S."/>
        </authorList>
    </citation>
    <scope>NUCLEOTIDE SEQUENCE [LARGE SCALE GENOMIC DNA]</scope>
</reference>
<accession>A0ABP0GA61</accession>
<comment type="similarity">
    <text evidence="4">Belongs to the protein kinase superfamily.</text>
</comment>